<evidence type="ECO:0008006" key="2">
    <source>
        <dbReference type="Google" id="ProtNLM"/>
    </source>
</evidence>
<protein>
    <recommendedName>
        <fullName evidence="2">Terminase</fullName>
    </recommendedName>
</protein>
<gene>
    <name evidence="1" type="ORF">UFOVP7_6</name>
</gene>
<name>A0A6J5KGC5_9CAUD</name>
<organism evidence="1">
    <name type="scientific">uncultured Caudovirales phage</name>
    <dbReference type="NCBI Taxonomy" id="2100421"/>
    <lineage>
        <taxon>Viruses</taxon>
        <taxon>Duplodnaviria</taxon>
        <taxon>Heunggongvirae</taxon>
        <taxon>Uroviricota</taxon>
        <taxon>Caudoviricetes</taxon>
        <taxon>Peduoviridae</taxon>
        <taxon>Maltschvirus</taxon>
        <taxon>Maltschvirus maltsch</taxon>
    </lineage>
</organism>
<dbReference type="EMBL" id="LR796141">
    <property type="protein sequence ID" value="CAB4121008.1"/>
    <property type="molecule type" value="Genomic_DNA"/>
</dbReference>
<dbReference type="Gene3D" id="3.40.50.300">
    <property type="entry name" value="P-loop containing nucleotide triphosphate hydrolases"/>
    <property type="match status" value="1"/>
</dbReference>
<accession>A0A6J5KGC5</accession>
<dbReference type="Gene3D" id="3.30.420.240">
    <property type="match status" value="1"/>
</dbReference>
<evidence type="ECO:0000313" key="1">
    <source>
        <dbReference type="EMBL" id="CAB4121008.1"/>
    </source>
</evidence>
<sequence>MAGNKMIGDAKSEQQLMVEIWDPALADDPYAFVMFVFPWGKANTPLEHIDGPREWQATILKEIRDHIKANGLIMANRKIAEMLREAVASGRGIGKSALVAWLVYWFMSTQIGSTTIVTANTEQQLRSRTWAEVAKWAAMGINAHWFDVTATALKPAAWFAELLTKQLKIDAAYYYAQAQLWSEENPDAFAGAHNPKGLMLIFDEASGIPTPIWTVSEGFFTEASKHRYWFAFSNPRRNTGAFFECFNKNRNFWRTRNIDSRSVEENDQSIYQKIIDQYGEDSDEARVEVKGLFPNQGARQFISNTSVLNAQDREPQMDRGAPLVMGVDVARFGEDKSVIAFRQGRDAKSIEWQKYKGIDTVALVNRVADAANKYKPEAIFVDGNGVGGGVVDQLKALGYRVIEVQAGASPNDGNKYVNKRVEMWDLMREWLNIGSIPKDAELFTDLTSPEYDYHATTSQLKLERKDEMKKRHLASPDIAEALALTFSQPVSRTDTRISRNNVKNTIARGMDYDIIA</sequence>
<reference evidence="1" key="1">
    <citation type="submission" date="2020-04" db="EMBL/GenBank/DDBJ databases">
        <authorList>
            <person name="Chiriac C."/>
            <person name="Salcher M."/>
            <person name="Ghai R."/>
            <person name="Kavagutti S V."/>
        </authorList>
    </citation>
    <scope>NUCLEOTIDE SEQUENCE</scope>
</reference>
<proteinExistence type="predicted"/>
<dbReference type="InterPro" id="IPR027417">
    <property type="entry name" value="P-loop_NTPase"/>
</dbReference>